<evidence type="ECO:0000259" key="1">
    <source>
        <dbReference type="Pfam" id="PF01266"/>
    </source>
</evidence>
<accession>A0A3D8SX53</accession>
<dbReference type="GO" id="GO:0005737">
    <property type="term" value="C:cytoplasm"/>
    <property type="evidence" value="ECO:0007669"/>
    <property type="project" value="TreeGrafter"/>
</dbReference>
<name>A0A3D8SX53_9EURO</name>
<reference evidence="2 3" key="1">
    <citation type="journal article" date="2018" name="IMA Fungus">
        <title>IMA Genome-F 9: Draft genome sequence of Annulohypoxylon stygium, Aspergillus mulundensis, Berkeleyomyces basicola (syn. Thielaviopsis basicola), Ceratocystis smalleyi, two Cercospora beticola strains, Coleophoma cylindrospora, Fusarium fracticaudum, Phialophora cf. hyalina, and Morchella septimelata.</title>
        <authorList>
            <person name="Wingfield B.D."/>
            <person name="Bills G.F."/>
            <person name="Dong Y."/>
            <person name="Huang W."/>
            <person name="Nel W.J."/>
            <person name="Swalarsk-Parry B.S."/>
            <person name="Vaghefi N."/>
            <person name="Wilken P.M."/>
            <person name="An Z."/>
            <person name="de Beer Z.W."/>
            <person name="De Vos L."/>
            <person name="Chen L."/>
            <person name="Duong T.A."/>
            <person name="Gao Y."/>
            <person name="Hammerbacher A."/>
            <person name="Kikkert J.R."/>
            <person name="Li Y."/>
            <person name="Li H."/>
            <person name="Li K."/>
            <person name="Li Q."/>
            <person name="Liu X."/>
            <person name="Ma X."/>
            <person name="Naidoo K."/>
            <person name="Pethybridge S.J."/>
            <person name="Sun J."/>
            <person name="Steenkamp E.T."/>
            <person name="van der Nest M.A."/>
            <person name="van Wyk S."/>
            <person name="Wingfield M.J."/>
            <person name="Xiong C."/>
            <person name="Yue Q."/>
            <person name="Zhang X."/>
        </authorList>
    </citation>
    <scope>NUCLEOTIDE SEQUENCE [LARGE SCALE GENOMIC DNA]</scope>
    <source>
        <strain evidence="2 3">DSM 5745</strain>
    </source>
</reference>
<feature type="domain" description="FAD dependent oxidoreductase" evidence="1">
    <location>
        <begin position="47"/>
        <end position="441"/>
    </location>
</feature>
<dbReference type="STRING" id="1810919.A0A3D8SX53"/>
<dbReference type="PANTHER" id="PTHR13847:SF213">
    <property type="entry name" value="DEPENDENT OXIDOREDUCTASE, PUTATIVE-RELATED"/>
    <property type="match status" value="1"/>
</dbReference>
<keyword evidence="3" id="KW-1185">Reference proteome</keyword>
<evidence type="ECO:0000313" key="3">
    <source>
        <dbReference type="Proteomes" id="UP000256690"/>
    </source>
</evidence>
<dbReference type="SUPFAM" id="SSF51905">
    <property type="entry name" value="FAD/NAD(P)-binding domain"/>
    <property type="match status" value="1"/>
</dbReference>
<dbReference type="InterPro" id="IPR036188">
    <property type="entry name" value="FAD/NAD-bd_sf"/>
</dbReference>
<dbReference type="Proteomes" id="UP000256690">
    <property type="component" value="Unassembled WGS sequence"/>
</dbReference>
<dbReference type="GeneID" id="38112886"/>
<dbReference type="OrthoDB" id="429143at2759"/>
<organism evidence="2 3">
    <name type="scientific">Aspergillus mulundensis</name>
    <dbReference type="NCBI Taxonomy" id="1810919"/>
    <lineage>
        <taxon>Eukaryota</taxon>
        <taxon>Fungi</taxon>
        <taxon>Dikarya</taxon>
        <taxon>Ascomycota</taxon>
        <taxon>Pezizomycotina</taxon>
        <taxon>Eurotiomycetes</taxon>
        <taxon>Eurotiomycetidae</taxon>
        <taxon>Eurotiales</taxon>
        <taxon>Aspergillaceae</taxon>
        <taxon>Aspergillus</taxon>
        <taxon>Aspergillus subgen. Nidulantes</taxon>
    </lineage>
</organism>
<evidence type="ECO:0000313" key="2">
    <source>
        <dbReference type="EMBL" id="RDW90741.1"/>
    </source>
</evidence>
<dbReference type="InterPro" id="IPR006076">
    <property type="entry name" value="FAD-dep_OxRdtase"/>
</dbReference>
<dbReference type="RefSeq" id="XP_026607695.1">
    <property type="nucleotide sequence ID" value="XM_026744532.1"/>
</dbReference>
<sequence>MSTSPDGIYEPGIIDPGLPVPTPTQPFWLSSPSPLAKLRSPWLDQADIVIIGSGMTSVSLCRSLFAKCPDVSIIVLEARDLCSGATGRNGGHIKAMSPGVWVERKAQFGVQEALKIMEFEHGHLQSMTSCIKENGLERHCDLQLLEGLDVYHDRKVFERAVSAVKDMGRYNGKLAARYTVYESRQDLKARGLGDHVVGAIGMPAASMWPYKMVTGLFERMIQQGHRLSIQTNTTVTAVSENLDSATVHTTRGTISARHLIHATNCWLGHLLPELRPFVSPVRANVQRQVPVPVPIPAPAPAPQTQPQAQAQAPAHAGKNSFWLRYAEHDYDYLIQRPDGSYIIGRANTGRRATSDDGVMDVLPHAHLRGTTPLLFDFDFQGVSGTMETSHAWSGAVAFTLDGNPFVGGLAGAGRGRSHQWVCGAYQGIGMVRAWRTAQGLACLVVGEGLPGEFPGSMLLGEKRVLGFRDAVGRERKL</sequence>
<dbReference type="Pfam" id="PF01266">
    <property type="entry name" value="DAO"/>
    <property type="match status" value="1"/>
</dbReference>
<protein>
    <recommendedName>
        <fullName evidence="1">FAD dependent oxidoreductase domain-containing protein</fullName>
    </recommendedName>
</protein>
<dbReference type="PANTHER" id="PTHR13847">
    <property type="entry name" value="SARCOSINE DEHYDROGENASE-RELATED"/>
    <property type="match status" value="1"/>
</dbReference>
<dbReference type="Gene3D" id="3.30.9.10">
    <property type="entry name" value="D-Amino Acid Oxidase, subunit A, domain 2"/>
    <property type="match status" value="1"/>
</dbReference>
<proteinExistence type="predicted"/>
<comment type="caution">
    <text evidence="2">The sequence shown here is derived from an EMBL/GenBank/DDBJ whole genome shotgun (WGS) entry which is preliminary data.</text>
</comment>
<dbReference type="EMBL" id="PVWQ01000002">
    <property type="protein sequence ID" value="RDW90741.1"/>
    <property type="molecule type" value="Genomic_DNA"/>
</dbReference>
<gene>
    <name evidence="2" type="ORF">DSM5745_02516</name>
</gene>
<dbReference type="Gene3D" id="3.50.50.60">
    <property type="entry name" value="FAD/NAD(P)-binding domain"/>
    <property type="match status" value="1"/>
</dbReference>
<dbReference type="AlphaFoldDB" id="A0A3D8SX53"/>